<keyword evidence="3" id="KW-1185">Reference proteome</keyword>
<dbReference type="AlphaFoldDB" id="A0A9N9AT84"/>
<protein>
    <submittedName>
        <fullName evidence="2">12121_t:CDS:1</fullName>
    </submittedName>
</protein>
<evidence type="ECO:0000313" key="2">
    <source>
        <dbReference type="EMBL" id="CAG8540812.1"/>
    </source>
</evidence>
<evidence type="ECO:0000256" key="1">
    <source>
        <dbReference type="SAM" id="MobiDB-lite"/>
    </source>
</evidence>
<feature type="compositionally biased region" description="Basic residues" evidence="1">
    <location>
        <begin position="65"/>
        <end position="75"/>
    </location>
</feature>
<reference evidence="2" key="1">
    <citation type="submission" date="2021-06" db="EMBL/GenBank/DDBJ databases">
        <authorList>
            <person name="Kallberg Y."/>
            <person name="Tangrot J."/>
            <person name="Rosling A."/>
        </authorList>
    </citation>
    <scope>NUCLEOTIDE SEQUENCE</scope>
    <source>
        <strain evidence="2">FL966</strain>
    </source>
</reference>
<gene>
    <name evidence="2" type="ORF">CPELLU_LOCUS4290</name>
</gene>
<accession>A0A9N9AT84</accession>
<dbReference type="OrthoDB" id="2352156at2759"/>
<dbReference type="EMBL" id="CAJVQA010002222">
    <property type="protein sequence ID" value="CAG8540812.1"/>
    <property type="molecule type" value="Genomic_DNA"/>
</dbReference>
<name>A0A9N9AT84_9GLOM</name>
<comment type="caution">
    <text evidence="2">The sequence shown here is derived from an EMBL/GenBank/DDBJ whole genome shotgun (WGS) entry which is preliminary data.</text>
</comment>
<proteinExistence type="predicted"/>
<feature type="compositionally biased region" description="Polar residues" evidence="1">
    <location>
        <begin position="78"/>
        <end position="94"/>
    </location>
</feature>
<sequence>MYANYKIDSKRYDDIVNGWIYLQPPEIEITSINLSISIPQSEILPIYSLSSVKNSEQVISLSKPVTKKTSRKKKVSQNEELPSSNINKTNSNVELSKDEDRSKSKTINYFISSIPGSDVQARMENL</sequence>
<feature type="region of interest" description="Disordered" evidence="1">
    <location>
        <begin position="62"/>
        <end position="102"/>
    </location>
</feature>
<organism evidence="2 3">
    <name type="scientific">Cetraspora pellucida</name>
    <dbReference type="NCBI Taxonomy" id="1433469"/>
    <lineage>
        <taxon>Eukaryota</taxon>
        <taxon>Fungi</taxon>
        <taxon>Fungi incertae sedis</taxon>
        <taxon>Mucoromycota</taxon>
        <taxon>Glomeromycotina</taxon>
        <taxon>Glomeromycetes</taxon>
        <taxon>Diversisporales</taxon>
        <taxon>Gigasporaceae</taxon>
        <taxon>Cetraspora</taxon>
    </lineage>
</organism>
<evidence type="ECO:0000313" key="3">
    <source>
        <dbReference type="Proteomes" id="UP000789759"/>
    </source>
</evidence>
<dbReference type="Proteomes" id="UP000789759">
    <property type="component" value="Unassembled WGS sequence"/>
</dbReference>